<evidence type="ECO:0000313" key="1">
    <source>
        <dbReference type="EMBL" id="KAJ0181020.1"/>
    </source>
</evidence>
<comment type="caution">
    <text evidence="1">The sequence shown here is derived from an EMBL/GenBank/DDBJ whole genome shotgun (WGS) entry which is preliminary data.</text>
</comment>
<sequence>MYKNHRFLFVFIPLLFHFSASEIILTTISLMGGLAGGWYNWNAIKDNTLCRYMECCNDRSIPYNIDKLKESLSESMFGQPLANELINILGAHKEAVMDENKGNKKALVISLHGWSGVGKNYASNMIADAIYTKGMDSKYVKLFMGSKDFGCNDLERKKQELITTLNNMVKKCPKSLIIFDEIHHMCPSVLDAIKPMFDHYKAVDGVDYRNSIFVFISNIGGNEISSHLLDLYEQGVQRNDVEFHNFEPIIRRVAYFQGGFEKAGAIAQHLIDHYIPFLPLEQHHVEMCARAGFRKHGIYEPTEEMMFDAMSVITYGPSENQPIFANNGCKRFTRHIPYVVKKHKEKKEDRKKKEL</sequence>
<accession>A0ACC1DAY0</accession>
<reference evidence="1 2" key="1">
    <citation type="journal article" date="2021" name="Front. Genet.">
        <title>Chromosome-Level Genome Assembly Reveals Significant Gene Expansion in the Toll and IMD Signaling Pathways of Dendrolimus kikuchii.</title>
        <authorList>
            <person name="Zhou J."/>
            <person name="Wu P."/>
            <person name="Xiong Z."/>
            <person name="Liu N."/>
            <person name="Zhao N."/>
            <person name="Ji M."/>
            <person name="Qiu Y."/>
            <person name="Yang B."/>
        </authorList>
    </citation>
    <scope>NUCLEOTIDE SEQUENCE [LARGE SCALE GENOMIC DNA]</scope>
    <source>
        <strain evidence="1">Ann1</strain>
    </source>
</reference>
<dbReference type="EMBL" id="CM034391">
    <property type="protein sequence ID" value="KAJ0181020.1"/>
    <property type="molecule type" value="Genomic_DNA"/>
</dbReference>
<dbReference type="Proteomes" id="UP000824533">
    <property type="component" value="Linkage Group LG05"/>
</dbReference>
<protein>
    <submittedName>
        <fullName evidence="1">Uncharacterized protein</fullName>
    </submittedName>
</protein>
<keyword evidence="2" id="KW-1185">Reference proteome</keyword>
<name>A0ACC1DAY0_9NEOP</name>
<organism evidence="1 2">
    <name type="scientific">Dendrolimus kikuchii</name>
    <dbReference type="NCBI Taxonomy" id="765133"/>
    <lineage>
        <taxon>Eukaryota</taxon>
        <taxon>Metazoa</taxon>
        <taxon>Ecdysozoa</taxon>
        <taxon>Arthropoda</taxon>
        <taxon>Hexapoda</taxon>
        <taxon>Insecta</taxon>
        <taxon>Pterygota</taxon>
        <taxon>Neoptera</taxon>
        <taxon>Endopterygota</taxon>
        <taxon>Lepidoptera</taxon>
        <taxon>Glossata</taxon>
        <taxon>Ditrysia</taxon>
        <taxon>Bombycoidea</taxon>
        <taxon>Lasiocampidae</taxon>
        <taxon>Dendrolimus</taxon>
    </lineage>
</organism>
<evidence type="ECO:0000313" key="2">
    <source>
        <dbReference type="Proteomes" id="UP000824533"/>
    </source>
</evidence>
<proteinExistence type="predicted"/>
<gene>
    <name evidence="1" type="ORF">K1T71_003105</name>
</gene>